<keyword evidence="2" id="KW-1185">Reference proteome</keyword>
<evidence type="ECO:0000313" key="2">
    <source>
        <dbReference type="Proteomes" id="UP001055101"/>
    </source>
</evidence>
<comment type="caution">
    <text evidence="1">The sequence shown here is derived from an EMBL/GenBank/DDBJ whole genome shotgun (WGS) entry which is preliminary data.</text>
</comment>
<name>A0ABQ4TM67_9HYPH</name>
<dbReference type="EMBL" id="BPRA01000010">
    <property type="protein sequence ID" value="GJE55959.1"/>
    <property type="molecule type" value="Genomic_DNA"/>
</dbReference>
<reference evidence="1" key="2">
    <citation type="submission" date="2021-08" db="EMBL/GenBank/DDBJ databases">
        <authorList>
            <person name="Tani A."/>
            <person name="Ola A."/>
            <person name="Ogura Y."/>
            <person name="Katsura K."/>
            <person name="Hayashi T."/>
        </authorList>
    </citation>
    <scope>NUCLEOTIDE SEQUENCE</scope>
    <source>
        <strain evidence="1">DSM 23674</strain>
    </source>
</reference>
<reference evidence="1" key="1">
    <citation type="journal article" date="2021" name="Front. Microbiol.">
        <title>Comprehensive Comparative Genomics and Phenotyping of Methylobacterium Species.</title>
        <authorList>
            <person name="Alessa O."/>
            <person name="Ogura Y."/>
            <person name="Fujitani Y."/>
            <person name="Takami H."/>
            <person name="Hayashi T."/>
            <person name="Sahin N."/>
            <person name="Tani A."/>
        </authorList>
    </citation>
    <scope>NUCLEOTIDE SEQUENCE</scope>
    <source>
        <strain evidence="1">DSM 23674</strain>
    </source>
</reference>
<sequence length="88" mass="9555">MLEIVDEVTLPGMAALLTAYLVLHLNADGRVIATETVQAPNDACVLDLVRARMDGRAIEVWDGVRFVEHLEASDSGSASLALGTNWYR</sequence>
<protein>
    <submittedName>
        <fullName evidence="1">Uncharacterized protein</fullName>
    </submittedName>
</protein>
<organism evidence="1 2">
    <name type="scientific">Methylobacterium thuringiense</name>
    <dbReference type="NCBI Taxonomy" id="1003091"/>
    <lineage>
        <taxon>Bacteria</taxon>
        <taxon>Pseudomonadati</taxon>
        <taxon>Pseudomonadota</taxon>
        <taxon>Alphaproteobacteria</taxon>
        <taxon>Hyphomicrobiales</taxon>
        <taxon>Methylobacteriaceae</taxon>
        <taxon>Methylobacterium</taxon>
    </lineage>
</organism>
<dbReference type="RefSeq" id="WP_147818969.1">
    <property type="nucleotide sequence ID" value="NZ_BPRA01000010.1"/>
</dbReference>
<gene>
    <name evidence="1" type="ORF">EKPJFOCH_2456</name>
</gene>
<accession>A0ABQ4TM67</accession>
<proteinExistence type="predicted"/>
<evidence type="ECO:0000313" key="1">
    <source>
        <dbReference type="EMBL" id="GJE55959.1"/>
    </source>
</evidence>
<dbReference type="Proteomes" id="UP001055101">
    <property type="component" value="Unassembled WGS sequence"/>
</dbReference>